<accession>A0A2P4YGE7</accession>
<proteinExistence type="predicted"/>
<comment type="caution">
    <text evidence="8">The sequence shown here is derived from an EMBL/GenBank/DDBJ whole genome shotgun (WGS) entry which is preliminary data.</text>
</comment>
<dbReference type="OrthoDB" id="127118at2759"/>
<protein>
    <recommendedName>
        <fullName evidence="1">feruloyl esterase</fullName>
        <ecNumber evidence="1">3.1.1.73</ecNumber>
    </recommendedName>
</protein>
<evidence type="ECO:0000256" key="1">
    <source>
        <dbReference type="ARBA" id="ARBA00013091"/>
    </source>
</evidence>
<organism evidence="8 9">
    <name type="scientific">Phytophthora palmivora</name>
    <dbReference type="NCBI Taxonomy" id="4796"/>
    <lineage>
        <taxon>Eukaryota</taxon>
        <taxon>Sar</taxon>
        <taxon>Stramenopiles</taxon>
        <taxon>Oomycota</taxon>
        <taxon>Peronosporomycetes</taxon>
        <taxon>Peronosporales</taxon>
        <taxon>Peronosporaceae</taxon>
        <taxon>Phytophthora</taxon>
    </lineage>
</organism>
<dbReference type="InterPro" id="IPR011118">
    <property type="entry name" value="Tannase/feruloyl_esterase"/>
</dbReference>
<evidence type="ECO:0000256" key="6">
    <source>
        <dbReference type="ARBA" id="ARBA00023157"/>
    </source>
</evidence>
<keyword evidence="3" id="KW-0624">Polysaccharide degradation</keyword>
<sequence>AGGKLILWHGWADPHISARTTIAYHEALQKTMGKNVLNEFERLYLLPGVYHCGNGEGPSAIDLVTPMLHEDVSKPCQCVGERRVHEMGIACDWREDTSTVVIIAQTAEVSSSTSGSVASTVTRPVYPYPAVAKYKGTGDVNDAANFEKGNALYTKTTRSWLGEDFFKPYSPTEA</sequence>
<keyword evidence="4" id="KW-0732">Signal</keyword>
<keyword evidence="9" id="KW-1185">Reference proteome</keyword>
<evidence type="ECO:0000313" key="9">
    <source>
        <dbReference type="Proteomes" id="UP000237271"/>
    </source>
</evidence>
<dbReference type="Pfam" id="PF07519">
    <property type="entry name" value="Tannase"/>
    <property type="match status" value="1"/>
</dbReference>
<dbReference type="PANTHER" id="PTHR33938:SF15">
    <property type="entry name" value="FERULOYL ESTERASE B-RELATED"/>
    <property type="match status" value="1"/>
</dbReference>
<dbReference type="AlphaFoldDB" id="A0A2P4YGE7"/>
<evidence type="ECO:0000313" key="8">
    <source>
        <dbReference type="EMBL" id="POM76895.1"/>
    </source>
</evidence>
<evidence type="ECO:0000256" key="2">
    <source>
        <dbReference type="ARBA" id="ARBA00022487"/>
    </source>
</evidence>
<evidence type="ECO:0000256" key="7">
    <source>
        <dbReference type="ARBA" id="ARBA00034075"/>
    </source>
</evidence>
<keyword evidence="3" id="KW-0858">Xylan degradation</keyword>
<dbReference type="PANTHER" id="PTHR33938">
    <property type="entry name" value="FERULOYL ESTERASE B-RELATED"/>
    <property type="match status" value="1"/>
</dbReference>
<reference evidence="8 9" key="1">
    <citation type="journal article" date="2017" name="Genome Biol. Evol.">
        <title>Phytophthora megakarya and P. palmivora, closely related causal agents of cacao black pod rot, underwent increases in genome sizes and gene numbers by different mechanisms.</title>
        <authorList>
            <person name="Ali S.S."/>
            <person name="Shao J."/>
            <person name="Lary D.J."/>
            <person name="Kronmiller B."/>
            <person name="Shen D."/>
            <person name="Strem M.D."/>
            <person name="Amoako-Attah I."/>
            <person name="Akrofi A.Y."/>
            <person name="Begoude B.A."/>
            <person name="Ten Hoopen G.M."/>
            <person name="Coulibaly K."/>
            <person name="Kebe B.I."/>
            <person name="Melnick R.L."/>
            <person name="Guiltinan M.J."/>
            <person name="Tyler B.M."/>
            <person name="Meinhardt L.W."/>
            <person name="Bailey B.A."/>
        </authorList>
    </citation>
    <scope>NUCLEOTIDE SEQUENCE [LARGE SCALE GENOMIC DNA]</scope>
    <source>
        <strain evidence="9">sbr112.9</strain>
    </source>
</reference>
<gene>
    <name evidence="8" type="ORF">PHPALM_5817</name>
</gene>
<evidence type="ECO:0000256" key="3">
    <source>
        <dbReference type="ARBA" id="ARBA00022651"/>
    </source>
</evidence>
<evidence type="ECO:0000256" key="4">
    <source>
        <dbReference type="ARBA" id="ARBA00022729"/>
    </source>
</evidence>
<evidence type="ECO:0000256" key="5">
    <source>
        <dbReference type="ARBA" id="ARBA00022801"/>
    </source>
</evidence>
<feature type="non-terminal residue" evidence="8">
    <location>
        <position position="1"/>
    </location>
</feature>
<name>A0A2P4YGE7_9STRA</name>
<keyword evidence="2" id="KW-0719">Serine esterase</keyword>
<keyword evidence="6" id="KW-1015">Disulfide bond</keyword>
<dbReference type="Proteomes" id="UP000237271">
    <property type="component" value="Unassembled WGS sequence"/>
</dbReference>
<keyword evidence="3" id="KW-0119">Carbohydrate metabolism</keyword>
<dbReference type="GO" id="GO:0045493">
    <property type="term" value="P:xylan catabolic process"/>
    <property type="evidence" value="ECO:0007669"/>
    <property type="project" value="UniProtKB-KW"/>
</dbReference>
<keyword evidence="5" id="KW-0378">Hydrolase</keyword>
<dbReference type="EMBL" id="NCKW01003363">
    <property type="protein sequence ID" value="POM76895.1"/>
    <property type="molecule type" value="Genomic_DNA"/>
</dbReference>
<dbReference type="GO" id="GO:0030600">
    <property type="term" value="F:feruloyl esterase activity"/>
    <property type="evidence" value="ECO:0007669"/>
    <property type="project" value="UniProtKB-EC"/>
</dbReference>
<comment type="catalytic activity">
    <reaction evidence="7">
        <text>feruloyl-polysaccharide + H2O = ferulate + polysaccharide.</text>
        <dbReference type="EC" id="3.1.1.73"/>
    </reaction>
</comment>
<dbReference type="EC" id="3.1.1.73" evidence="1"/>